<gene>
    <name evidence="2" type="primary">ycgF_1</name>
    <name evidence="2" type="ORF">Pla133_22790</name>
</gene>
<dbReference type="SUPFAM" id="SSF54975">
    <property type="entry name" value="Acylphosphatase/BLUF domain-like"/>
    <property type="match status" value="1"/>
</dbReference>
<evidence type="ECO:0000313" key="2">
    <source>
        <dbReference type="EMBL" id="QDU67201.1"/>
    </source>
</evidence>
<dbReference type="Pfam" id="PF04940">
    <property type="entry name" value="BLUF"/>
    <property type="match status" value="1"/>
</dbReference>
<sequence length="142" mass="16241">MTQLSYFSRPADGTTLVEINEILGVARVRNREASITGFMLYRHDCFVQVLEGGREQVSRLLERIMADDRHREINLVGCEDVERRTFSNWSMGFLSMREVSRRKLLEYSDTGDLDLARLDHGSLVELMAELAELAESSLPDSE</sequence>
<keyword evidence="3" id="KW-1185">Reference proteome</keyword>
<evidence type="ECO:0000313" key="3">
    <source>
        <dbReference type="Proteomes" id="UP000316921"/>
    </source>
</evidence>
<accession>A0A518BJP1</accession>
<dbReference type="PROSITE" id="PS50925">
    <property type="entry name" value="BLUF"/>
    <property type="match status" value="1"/>
</dbReference>
<dbReference type="KEGG" id="pbap:Pla133_22790"/>
<dbReference type="InterPro" id="IPR007024">
    <property type="entry name" value="BLUF_domain"/>
</dbReference>
<dbReference type="AlphaFoldDB" id="A0A518BJP1"/>
<evidence type="ECO:0000259" key="1">
    <source>
        <dbReference type="PROSITE" id="PS50925"/>
    </source>
</evidence>
<proteinExistence type="predicted"/>
<dbReference type="GO" id="GO:0071949">
    <property type="term" value="F:FAD binding"/>
    <property type="evidence" value="ECO:0007669"/>
    <property type="project" value="InterPro"/>
</dbReference>
<organism evidence="2 3">
    <name type="scientific">Engelhardtia mirabilis</name>
    <dbReference type="NCBI Taxonomy" id="2528011"/>
    <lineage>
        <taxon>Bacteria</taxon>
        <taxon>Pseudomonadati</taxon>
        <taxon>Planctomycetota</taxon>
        <taxon>Planctomycetia</taxon>
        <taxon>Planctomycetia incertae sedis</taxon>
        <taxon>Engelhardtia</taxon>
    </lineage>
</organism>
<dbReference type="Gene3D" id="3.30.70.100">
    <property type="match status" value="1"/>
</dbReference>
<dbReference type="Proteomes" id="UP000316921">
    <property type="component" value="Chromosome"/>
</dbReference>
<feature type="domain" description="BLUF" evidence="1">
    <location>
        <begin position="1"/>
        <end position="92"/>
    </location>
</feature>
<dbReference type="InterPro" id="IPR036046">
    <property type="entry name" value="Acylphosphatase-like_dom_sf"/>
</dbReference>
<protein>
    <submittedName>
        <fullName evidence="2">Blue light-and temperature-regulated antirepressor YcgF</fullName>
    </submittedName>
</protein>
<dbReference type="EMBL" id="CP036287">
    <property type="protein sequence ID" value="QDU67201.1"/>
    <property type="molecule type" value="Genomic_DNA"/>
</dbReference>
<dbReference type="GO" id="GO:0009882">
    <property type="term" value="F:blue light photoreceptor activity"/>
    <property type="evidence" value="ECO:0007669"/>
    <property type="project" value="InterPro"/>
</dbReference>
<dbReference type="RefSeq" id="WP_419192372.1">
    <property type="nucleotide sequence ID" value="NZ_CP036287.1"/>
</dbReference>
<dbReference type="SMART" id="SM01034">
    <property type="entry name" value="BLUF"/>
    <property type="match status" value="1"/>
</dbReference>
<reference evidence="2 3" key="1">
    <citation type="submission" date="2019-02" db="EMBL/GenBank/DDBJ databases">
        <title>Deep-cultivation of Planctomycetes and their phenomic and genomic characterization uncovers novel biology.</title>
        <authorList>
            <person name="Wiegand S."/>
            <person name="Jogler M."/>
            <person name="Boedeker C."/>
            <person name="Pinto D."/>
            <person name="Vollmers J."/>
            <person name="Rivas-Marin E."/>
            <person name="Kohn T."/>
            <person name="Peeters S.H."/>
            <person name="Heuer A."/>
            <person name="Rast P."/>
            <person name="Oberbeckmann S."/>
            <person name="Bunk B."/>
            <person name="Jeske O."/>
            <person name="Meyerdierks A."/>
            <person name="Storesund J.E."/>
            <person name="Kallscheuer N."/>
            <person name="Luecker S."/>
            <person name="Lage O.M."/>
            <person name="Pohl T."/>
            <person name="Merkel B.J."/>
            <person name="Hornburger P."/>
            <person name="Mueller R.-W."/>
            <person name="Bruemmer F."/>
            <person name="Labrenz M."/>
            <person name="Spormann A.M."/>
            <person name="Op den Camp H."/>
            <person name="Overmann J."/>
            <person name="Amann R."/>
            <person name="Jetten M.S.M."/>
            <person name="Mascher T."/>
            <person name="Medema M.H."/>
            <person name="Devos D.P."/>
            <person name="Kaster A.-K."/>
            <person name="Ovreas L."/>
            <person name="Rohde M."/>
            <person name="Galperin M.Y."/>
            <person name="Jogler C."/>
        </authorList>
    </citation>
    <scope>NUCLEOTIDE SEQUENCE [LARGE SCALE GENOMIC DNA]</scope>
    <source>
        <strain evidence="2 3">Pla133</strain>
    </source>
</reference>
<name>A0A518BJP1_9BACT</name>